<accession>A0A6A5UVQ1</accession>
<proteinExistence type="predicted"/>
<keyword evidence="2" id="KW-1185">Reference proteome</keyword>
<dbReference type="Proteomes" id="UP000800036">
    <property type="component" value="Unassembled WGS sequence"/>
</dbReference>
<name>A0A6A5UVQ1_9PLEO</name>
<dbReference type="EMBL" id="ML976770">
    <property type="protein sequence ID" value="KAF1965107.1"/>
    <property type="molecule type" value="Genomic_DNA"/>
</dbReference>
<sequence length="183" mass="20245">MHAHRGVGGQPAEDCCGTQVYDRREQTGGSGWLLRVRVLRRVKRENVRSALHVLRCLAAFCYSRHGRYIGTGRRGGLIYSTCYSYRPRTHSTSQQPSHQYPASAAPAIGTNPTVHCLRCSRSTRSSKRNIAPVSWPIPRRRGAQRPRAPPEIVSPCVHRTSALVSDIRIDVCFAIGVPSVSTA</sequence>
<evidence type="ECO:0000313" key="2">
    <source>
        <dbReference type="Proteomes" id="UP000800036"/>
    </source>
</evidence>
<reference evidence="1" key="1">
    <citation type="journal article" date="2020" name="Stud. Mycol.">
        <title>101 Dothideomycetes genomes: a test case for predicting lifestyles and emergence of pathogens.</title>
        <authorList>
            <person name="Haridas S."/>
            <person name="Albert R."/>
            <person name="Binder M."/>
            <person name="Bloem J."/>
            <person name="Labutti K."/>
            <person name="Salamov A."/>
            <person name="Andreopoulos B."/>
            <person name="Baker S."/>
            <person name="Barry K."/>
            <person name="Bills G."/>
            <person name="Bluhm B."/>
            <person name="Cannon C."/>
            <person name="Castanera R."/>
            <person name="Culley D."/>
            <person name="Daum C."/>
            <person name="Ezra D."/>
            <person name="Gonzalez J."/>
            <person name="Henrissat B."/>
            <person name="Kuo A."/>
            <person name="Liang C."/>
            <person name="Lipzen A."/>
            <person name="Lutzoni F."/>
            <person name="Magnuson J."/>
            <person name="Mondo S."/>
            <person name="Nolan M."/>
            <person name="Ohm R."/>
            <person name="Pangilinan J."/>
            <person name="Park H.-J."/>
            <person name="Ramirez L."/>
            <person name="Alfaro M."/>
            <person name="Sun H."/>
            <person name="Tritt A."/>
            <person name="Yoshinaga Y."/>
            <person name="Zwiers L.-H."/>
            <person name="Turgeon B."/>
            <person name="Goodwin S."/>
            <person name="Spatafora J."/>
            <person name="Crous P."/>
            <person name="Grigoriev I."/>
        </authorList>
    </citation>
    <scope>NUCLEOTIDE SEQUENCE</scope>
    <source>
        <strain evidence="1">CBS 107.79</strain>
    </source>
</reference>
<evidence type="ECO:0000313" key="1">
    <source>
        <dbReference type="EMBL" id="KAF1965107.1"/>
    </source>
</evidence>
<protein>
    <submittedName>
        <fullName evidence="1">Uncharacterized protein</fullName>
    </submittedName>
</protein>
<organism evidence="1 2">
    <name type="scientific">Bimuria novae-zelandiae CBS 107.79</name>
    <dbReference type="NCBI Taxonomy" id="1447943"/>
    <lineage>
        <taxon>Eukaryota</taxon>
        <taxon>Fungi</taxon>
        <taxon>Dikarya</taxon>
        <taxon>Ascomycota</taxon>
        <taxon>Pezizomycotina</taxon>
        <taxon>Dothideomycetes</taxon>
        <taxon>Pleosporomycetidae</taxon>
        <taxon>Pleosporales</taxon>
        <taxon>Massarineae</taxon>
        <taxon>Didymosphaeriaceae</taxon>
        <taxon>Bimuria</taxon>
    </lineage>
</organism>
<gene>
    <name evidence="1" type="ORF">BU23DRAFT_36284</name>
</gene>
<dbReference type="AlphaFoldDB" id="A0A6A5UVQ1"/>